<reference evidence="2" key="1">
    <citation type="submission" date="2023-09" db="EMBL/GenBank/DDBJ databases">
        <title>Undibacterium sp. 20NA77.5 isolated from freshwater.</title>
        <authorList>
            <person name="Le V."/>
            <person name="Ko S.-R."/>
            <person name="Ahn C.-Y."/>
            <person name="Oh H.-M."/>
        </authorList>
    </citation>
    <scope>NUCLEOTIDE SEQUENCE</scope>
    <source>
        <strain evidence="2">20NA77.5</strain>
    </source>
</reference>
<keyword evidence="1" id="KW-0175">Coiled coil</keyword>
<proteinExistence type="predicted"/>
<keyword evidence="3" id="KW-1185">Reference proteome</keyword>
<dbReference type="EMBL" id="CP133720">
    <property type="protein sequence ID" value="WMW79036.1"/>
    <property type="molecule type" value="Genomic_DNA"/>
</dbReference>
<evidence type="ECO:0000313" key="3">
    <source>
        <dbReference type="Proteomes" id="UP001181355"/>
    </source>
</evidence>
<gene>
    <name evidence="2" type="ORF">RF679_10215</name>
</gene>
<evidence type="ECO:0000256" key="1">
    <source>
        <dbReference type="SAM" id="Coils"/>
    </source>
</evidence>
<name>A0ABY9RDJ3_9BURK</name>
<accession>A0ABY9RDJ3</accession>
<sequence length="147" mass="16887">MNKLALGLMLVLGFIENGSADTQVYKCLKNGAISYSQVPCNGQTSEKQEVITYTPSKEQVAQSKKENLARQKEYDRLVKAREKDEAKLEAARRQLAKQIATKQKQCDNLKLKSDWAREDYRGAQPRAQEKMRQKLKRTEQVYAMNCK</sequence>
<protein>
    <recommendedName>
        <fullName evidence="4">DUF4124 domain-containing protein</fullName>
    </recommendedName>
</protein>
<feature type="coiled-coil region" evidence="1">
    <location>
        <begin position="74"/>
        <end position="112"/>
    </location>
</feature>
<dbReference type="Proteomes" id="UP001181355">
    <property type="component" value="Chromosome"/>
</dbReference>
<evidence type="ECO:0000313" key="2">
    <source>
        <dbReference type="EMBL" id="WMW79036.1"/>
    </source>
</evidence>
<organism evidence="2 3">
    <name type="scientific">Undibacterium cyanobacteriorum</name>
    <dbReference type="NCBI Taxonomy" id="3073561"/>
    <lineage>
        <taxon>Bacteria</taxon>
        <taxon>Pseudomonadati</taxon>
        <taxon>Pseudomonadota</taxon>
        <taxon>Betaproteobacteria</taxon>
        <taxon>Burkholderiales</taxon>
        <taxon>Oxalobacteraceae</taxon>
        <taxon>Undibacterium</taxon>
    </lineage>
</organism>
<evidence type="ECO:0008006" key="4">
    <source>
        <dbReference type="Google" id="ProtNLM"/>
    </source>
</evidence>
<dbReference type="RefSeq" id="WP_309480537.1">
    <property type="nucleotide sequence ID" value="NZ_CP133720.1"/>
</dbReference>